<feature type="chain" id="PRO_5039485546" description="Proteinase (Secreted protein)" evidence="1">
    <location>
        <begin position="23"/>
        <end position="484"/>
    </location>
</feature>
<dbReference type="GO" id="GO:0003824">
    <property type="term" value="F:catalytic activity"/>
    <property type="evidence" value="ECO:0007669"/>
    <property type="project" value="UniProtKB-ARBA"/>
</dbReference>
<dbReference type="AlphaFoldDB" id="A0A1M4EGF2"/>
<dbReference type="RefSeq" id="WP_225266634.1">
    <property type="nucleotide sequence ID" value="NZ_CP084058.1"/>
</dbReference>
<feature type="domain" description="AB hydrolase-1" evidence="2">
    <location>
        <begin position="179"/>
        <end position="274"/>
    </location>
</feature>
<dbReference type="EMBL" id="LT559118">
    <property type="protein sequence ID" value="SBO97900.1"/>
    <property type="molecule type" value="Genomic_DNA"/>
</dbReference>
<proteinExistence type="predicted"/>
<feature type="domain" description="Peptidase S33 tripeptidyl aminopeptidase-like C-terminal" evidence="3">
    <location>
        <begin position="394"/>
        <end position="481"/>
    </location>
</feature>
<feature type="signal peptide" evidence="1">
    <location>
        <begin position="1"/>
        <end position="22"/>
    </location>
</feature>
<gene>
    <name evidence="4" type="ORF">BN4615_P7416</name>
</gene>
<evidence type="ECO:0000259" key="3">
    <source>
        <dbReference type="Pfam" id="PF08386"/>
    </source>
</evidence>
<name>A0A1M4EGF2_9ACTN</name>
<evidence type="ECO:0000313" key="4">
    <source>
        <dbReference type="EMBL" id="SBO97900.1"/>
    </source>
</evidence>
<dbReference type="Pfam" id="PF00561">
    <property type="entry name" value="Abhydrolase_1"/>
    <property type="match status" value="1"/>
</dbReference>
<protein>
    <recommendedName>
        <fullName evidence="5">Proteinase (Secreted protein)</fullName>
    </recommendedName>
</protein>
<sequence>MLRKSAALAIATLMGLMGPAGMARATAGQVAHAQIEWRACGGEGDPAGMECGALDVPVDWSQPRGERISLELVRLPATEPARRIGSVLGVPGGPGRNGVDDLKLAAADLTELRRRFDLVGYRPRSTLWSTIAPESCWQPGTALHDPRDREDFEAMAASMAEAFETCREDDSTGLFAHLDALSIARDMDAIRRALGEERLSFMANSFGGVVAAAYIRLFPQRIRAMYLDGVINQTEGWPTVHLVTAAGVEQALGRFGRWCAATPACALHGEDAARAWRELVRGADREPIPVTSQQHGEGELTGWHLRNFGFVPDPGPGHSRWVTLAENVVKARRGDGSGFADFALGNTRVWAMPAMLAMSCGDGRGYTGWAQVREYRRDVREVAPSFVGAAFDSLGCSGWTEPVANPARRLDVRGVPPMLGAGALEGDFPWTERFTRMVPGSVIVGYDGPGHVLYLMGKKCPIAHATAYLTELRLPAPGTVCPAE</sequence>
<keyword evidence="1" id="KW-0732">Signal</keyword>
<evidence type="ECO:0008006" key="5">
    <source>
        <dbReference type="Google" id="ProtNLM"/>
    </source>
</evidence>
<evidence type="ECO:0000256" key="1">
    <source>
        <dbReference type="SAM" id="SignalP"/>
    </source>
</evidence>
<reference evidence="4" key="1">
    <citation type="submission" date="2016-04" db="EMBL/GenBank/DDBJ databases">
        <authorList>
            <person name="Evans L.H."/>
            <person name="Alamgir A."/>
            <person name="Owens N."/>
            <person name="Weber N.D."/>
            <person name="Virtaneva K."/>
            <person name="Barbian K."/>
            <person name="Babar A."/>
            <person name="Rosenke K."/>
        </authorList>
    </citation>
    <scope>NUCLEOTIDE SEQUENCE</scope>
    <source>
        <strain evidence="4">Nono1</strain>
    </source>
</reference>
<organism evidence="4">
    <name type="scientific">Nonomuraea gerenzanensis</name>
    <dbReference type="NCBI Taxonomy" id="93944"/>
    <lineage>
        <taxon>Bacteria</taxon>
        <taxon>Bacillati</taxon>
        <taxon>Actinomycetota</taxon>
        <taxon>Actinomycetes</taxon>
        <taxon>Streptosporangiales</taxon>
        <taxon>Streptosporangiaceae</taxon>
        <taxon>Nonomuraea</taxon>
    </lineage>
</organism>
<dbReference type="Pfam" id="PF08386">
    <property type="entry name" value="Abhydrolase_4"/>
    <property type="match status" value="1"/>
</dbReference>
<dbReference type="SUPFAM" id="SSF53474">
    <property type="entry name" value="alpha/beta-Hydrolases"/>
    <property type="match status" value="1"/>
</dbReference>
<dbReference type="InterPro" id="IPR013595">
    <property type="entry name" value="Pept_S33_TAP-like_C"/>
</dbReference>
<accession>A0A1M4EGF2</accession>
<dbReference type="InterPro" id="IPR029058">
    <property type="entry name" value="AB_hydrolase_fold"/>
</dbReference>
<evidence type="ECO:0000259" key="2">
    <source>
        <dbReference type="Pfam" id="PF00561"/>
    </source>
</evidence>
<dbReference type="Gene3D" id="3.40.50.1820">
    <property type="entry name" value="alpha/beta hydrolase"/>
    <property type="match status" value="1"/>
</dbReference>
<dbReference type="InterPro" id="IPR000073">
    <property type="entry name" value="AB_hydrolase_1"/>
</dbReference>